<proteinExistence type="predicted"/>
<sequence>MSKRDIIKIGKKSHYAVRDKEGKFVDIVNIGKSIDEDKKVKSKKTVKPGHGHEGDLKKK</sequence>
<gene>
    <name evidence="2" type="ORF">Athens101428_26</name>
</gene>
<organism evidence="2 3">
    <name type="scientific">Candidatus Berkelbacteria bacterium Athens1014_28</name>
    <dbReference type="NCBI Taxonomy" id="2017145"/>
    <lineage>
        <taxon>Bacteria</taxon>
        <taxon>Candidatus Berkelbacteria</taxon>
    </lineage>
</organism>
<evidence type="ECO:0000313" key="2">
    <source>
        <dbReference type="EMBL" id="TSC95298.1"/>
    </source>
</evidence>
<dbReference type="Proteomes" id="UP000316495">
    <property type="component" value="Unassembled WGS sequence"/>
</dbReference>
<evidence type="ECO:0000313" key="3">
    <source>
        <dbReference type="Proteomes" id="UP000316495"/>
    </source>
</evidence>
<dbReference type="EMBL" id="VMGN01000001">
    <property type="protein sequence ID" value="TSC95298.1"/>
    <property type="molecule type" value="Genomic_DNA"/>
</dbReference>
<evidence type="ECO:0000256" key="1">
    <source>
        <dbReference type="SAM" id="MobiDB-lite"/>
    </source>
</evidence>
<dbReference type="AlphaFoldDB" id="A0A554LQZ2"/>
<comment type="caution">
    <text evidence="2">The sequence shown here is derived from an EMBL/GenBank/DDBJ whole genome shotgun (WGS) entry which is preliminary data.</text>
</comment>
<feature type="region of interest" description="Disordered" evidence="1">
    <location>
        <begin position="38"/>
        <end position="59"/>
    </location>
</feature>
<feature type="compositionally biased region" description="Basic residues" evidence="1">
    <location>
        <begin position="40"/>
        <end position="49"/>
    </location>
</feature>
<accession>A0A554LQZ2</accession>
<name>A0A554LQZ2_9BACT</name>
<reference evidence="2 3" key="1">
    <citation type="submission" date="2017-07" db="EMBL/GenBank/DDBJ databases">
        <title>Mechanisms for carbon and nitrogen cycling indicate functional differentiation within the Candidate Phyla Radiation.</title>
        <authorList>
            <person name="Danczak R.E."/>
            <person name="Johnston M.D."/>
            <person name="Kenah C."/>
            <person name="Slattery M."/>
            <person name="Wrighton K.C."/>
            <person name="Wilkins M.J."/>
        </authorList>
    </citation>
    <scope>NUCLEOTIDE SEQUENCE [LARGE SCALE GENOMIC DNA]</scope>
    <source>
        <strain evidence="2">Athens1014_28</strain>
    </source>
</reference>
<feature type="compositionally biased region" description="Basic and acidic residues" evidence="1">
    <location>
        <begin position="50"/>
        <end position="59"/>
    </location>
</feature>
<protein>
    <submittedName>
        <fullName evidence="2">Uncharacterized protein</fullName>
    </submittedName>
</protein>